<name>X1HWG1_9ZZZZ</name>
<organism evidence="1">
    <name type="scientific">marine sediment metagenome</name>
    <dbReference type="NCBI Taxonomy" id="412755"/>
    <lineage>
        <taxon>unclassified sequences</taxon>
        <taxon>metagenomes</taxon>
        <taxon>ecological metagenomes</taxon>
    </lineage>
</organism>
<protein>
    <recommendedName>
        <fullName evidence="2">UDP-2,4-diacetamido-2,4, 6-trideoxy-beta-L-altropyranose hydrolase</fullName>
    </recommendedName>
</protein>
<evidence type="ECO:0000313" key="1">
    <source>
        <dbReference type="EMBL" id="GAH49638.1"/>
    </source>
</evidence>
<dbReference type="AlphaFoldDB" id="X1HWG1"/>
<dbReference type="EMBL" id="BARU01017857">
    <property type="protein sequence ID" value="GAH49638.1"/>
    <property type="molecule type" value="Genomic_DNA"/>
</dbReference>
<dbReference type="Gene3D" id="3.40.50.11190">
    <property type="match status" value="1"/>
</dbReference>
<proteinExistence type="predicted"/>
<sequence>MKVLILTEGGEKIGFGHITRCIALYEALREESIDTELVINGDRGIFDLLRHKNFSRFDWIKNKERLFKILTHSDFIPPVRIYI</sequence>
<comment type="caution">
    <text evidence="1">The sequence shown here is derived from an EMBL/GenBank/DDBJ whole genome shotgun (WGS) entry which is preliminary data.</text>
</comment>
<reference evidence="1" key="1">
    <citation type="journal article" date="2014" name="Front. Microbiol.">
        <title>High frequency of phylogenetically diverse reductive dehalogenase-homologous genes in deep subseafloor sedimentary metagenomes.</title>
        <authorList>
            <person name="Kawai M."/>
            <person name="Futagami T."/>
            <person name="Toyoda A."/>
            <person name="Takaki Y."/>
            <person name="Nishi S."/>
            <person name="Hori S."/>
            <person name="Arai W."/>
            <person name="Tsubouchi T."/>
            <person name="Morono Y."/>
            <person name="Uchiyama I."/>
            <person name="Ito T."/>
            <person name="Fujiyama A."/>
            <person name="Inagaki F."/>
            <person name="Takami H."/>
        </authorList>
    </citation>
    <scope>NUCLEOTIDE SEQUENCE</scope>
    <source>
        <strain evidence="1">Expedition CK06-06</strain>
    </source>
</reference>
<evidence type="ECO:0008006" key="2">
    <source>
        <dbReference type="Google" id="ProtNLM"/>
    </source>
</evidence>
<gene>
    <name evidence="1" type="ORF">S03H2_29569</name>
</gene>
<accession>X1HWG1</accession>